<dbReference type="RefSeq" id="WP_245032806.1">
    <property type="nucleotide sequence ID" value="NZ_CP095075.1"/>
</dbReference>
<dbReference type="InterPro" id="IPR010982">
    <property type="entry name" value="Lambda_DNA-bd_dom_sf"/>
</dbReference>
<dbReference type="InterPro" id="IPR001387">
    <property type="entry name" value="Cro/C1-type_HTH"/>
</dbReference>
<sequence>MSIKEEMEYYRDLRRHNKVRLEDIANYCNCSHSYLSLIERGKRNPNVNPGIVRRYKEYIEKQIAELGL</sequence>
<dbReference type="SUPFAM" id="SSF47413">
    <property type="entry name" value="lambda repressor-like DNA-binding domains"/>
    <property type="match status" value="1"/>
</dbReference>
<feature type="domain" description="HTH cro/C1-type" evidence="1">
    <location>
        <begin position="11"/>
        <end position="66"/>
    </location>
</feature>
<keyword evidence="3" id="KW-1185">Reference proteome</keyword>
<evidence type="ECO:0000313" key="2">
    <source>
        <dbReference type="EMBL" id="UOR12184.1"/>
    </source>
</evidence>
<dbReference type="PROSITE" id="PS50943">
    <property type="entry name" value="HTH_CROC1"/>
    <property type="match status" value="1"/>
</dbReference>
<dbReference type="Gene3D" id="1.10.260.40">
    <property type="entry name" value="lambda repressor-like DNA-binding domains"/>
    <property type="match status" value="1"/>
</dbReference>
<dbReference type="EMBL" id="CP095075">
    <property type="protein sequence ID" value="UOR12184.1"/>
    <property type="molecule type" value="Genomic_DNA"/>
</dbReference>
<protein>
    <submittedName>
        <fullName evidence="2">Helix-turn-helix domain-containing protein</fullName>
    </submittedName>
</protein>
<dbReference type="Proteomes" id="UP000830326">
    <property type="component" value="Chromosome"/>
</dbReference>
<name>A0ABY4HC41_9BACI</name>
<reference evidence="2" key="1">
    <citation type="submission" date="2022-04" db="EMBL/GenBank/DDBJ databases">
        <title>Halobacillus sp. isolated from saltern.</title>
        <authorList>
            <person name="Won M."/>
            <person name="Lee C.-M."/>
            <person name="Woen H.-Y."/>
            <person name="Kwon S.-W."/>
        </authorList>
    </citation>
    <scope>NUCLEOTIDE SEQUENCE</scope>
    <source>
        <strain evidence="2">SSHM10-5</strain>
    </source>
</reference>
<gene>
    <name evidence="2" type="ORF">MUO15_01200</name>
</gene>
<accession>A0ABY4HC41</accession>
<organism evidence="2 3">
    <name type="scientific">Halobacillus amylolyticus</name>
    <dbReference type="NCBI Taxonomy" id="2932259"/>
    <lineage>
        <taxon>Bacteria</taxon>
        <taxon>Bacillati</taxon>
        <taxon>Bacillota</taxon>
        <taxon>Bacilli</taxon>
        <taxon>Bacillales</taxon>
        <taxon>Bacillaceae</taxon>
        <taxon>Halobacillus</taxon>
    </lineage>
</organism>
<dbReference type="Pfam" id="PF13560">
    <property type="entry name" value="HTH_31"/>
    <property type="match status" value="1"/>
</dbReference>
<evidence type="ECO:0000313" key="3">
    <source>
        <dbReference type="Proteomes" id="UP000830326"/>
    </source>
</evidence>
<dbReference type="SMART" id="SM00530">
    <property type="entry name" value="HTH_XRE"/>
    <property type="match status" value="1"/>
</dbReference>
<dbReference type="CDD" id="cd00093">
    <property type="entry name" value="HTH_XRE"/>
    <property type="match status" value="1"/>
</dbReference>
<proteinExistence type="predicted"/>
<evidence type="ECO:0000259" key="1">
    <source>
        <dbReference type="PROSITE" id="PS50943"/>
    </source>
</evidence>